<keyword evidence="2" id="KW-0812">Transmembrane</keyword>
<evidence type="ECO:0000313" key="3">
    <source>
        <dbReference type="EMBL" id="TXD32173.1"/>
    </source>
</evidence>
<feature type="transmembrane region" description="Helical" evidence="2">
    <location>
        <begin position="36"/>
        <end position="55"/>
    </location>
</feature>
<proteinExistence type="predicted"/>
<dbReference type="OrthoDB" id="5511024at2"/>
<gene>
    <name evidence="3" type="ORF">FRC96_18695</name>
</gene>
<reference evidence="3 4" key="1">
    <citation type="submission" date="2019-08" db="EMBL/GenBank/DDBJ databases">
        <title>Bradymonadales sp. TMQ2.</title>
        <authorList>
            <person name="Liang Q."/>
        </authorList>
    </citation>
    <scope>NUCLEOTIDE SEQUENCE [LARGE SCALE GENOMIC DNA]</scope>
    <source>
        <strain evidence="3 4">TMQ2</strain>
    </source>
</reference>
<organism evidence="3 4">
    <name type="scientific">Lujinxingia vulgaris</name>
    <dbReference type="NCBI Taxonomy" id="2600176"/>
    <lineage>
        <taxon>Bacteria</taxon>
        <taxon>Deltaproteobacteria</taxon>
        <taxon>Bradymonadales</taxon>
        <taxon>Lujinxingiaceae</taxon>
        <taxon>Lujinxingia</taxon>
    </lineage>
</organism>
<keyword evidence="2" id="KW-0472">Membrane</keyword>
<protein>
    <submittedName>
        <fullName evidence="3">Uncharacterized protein</fullName>
    </submittedName>
</protein>
<feature type="transmembrane region" description="Helical" evidence="2">
    <location>
        <begin position="278"/>
        <end position="300"/>
    </location>
</feature>
<evidence type="ECO:0000256" key="2">
    <source>
        <dbReference type="SAM" id="Phobius"/>
    </source>
</evidence>
<dbReference type="RefSeq" id="WP_146976766.1">
    <property type="nucleotide sequence ID" value="NZ_VOSL01000138.1"/>
</dbReference>
<sequence length="328" mass="33661">MTLANPAVAAASLVLAGVMALYAAAGAPGWQSAGPMPQVGSATALLLSLAAASMAMRWTTLKGRSELGALGVGAMVLGGAVLAGGWLLGHGTLPVGELVLPMHQTQQSYEVRQGSRQVDVMLPLRMTLQSVVLGAEPSIDLTFSRLGPDGVPPQTLGVGESLDVSGLRFAFVGLVIDTEVYRAVVRSQEENTIPAAGVVGDSLSLAINGPSYEVVATTSNYLDAMGPAVQLEDSEGQRFWVFEEPEVEPRPELGARLWLDELQEVPAAVIRVSPVRPFGVLGVGAGLCVAGFLLLCAGGIGAPGRPGEPKDSADAPDADGTDTAEGGR</sequence>
<accession>A0A5C6WYN2</accession>
<comment type="caution">
    <text evidence="3">The sequence shown here is derived from an EMBL/GenBank/DDBJ whole genome shotgun (WGS) entry which is preliminary data.</text>
</comment>
<evidence type="ECO:0000256" key="1">
    <source>
        <dbReference type="SAM" id="MobiDB-lite"/>
    </source>
</evidence>
<dbReference type="EMBL" id="VOSL01000138">
    <property type="protein sequence ID" value="TXD32173.1"/>
    <property type="molecule type" value="Genomic_DNA"/>
</dbReference>
<dbReference type="AlphaFoldDB" id="A0A5C6WYN2"/>
<feature type="region of interest" description="Disordered" evidence="1">
    <location>
        <begin position="304"/>
        <end position="328"/>
    </location>
</feature>
<dbReference type="Proteomes" id="UP000321046">
    <property type="component" value="Unassembled WGS sequence"/>
</dbReference>
<keyword evidence="2" id="KW-1133">Transmembrane helix</keyword>
<name>A0A5C6WYN2_9DELT</name>
<feature type="transmembrane region" description="Helical" evidence="2">
    <location>
        <begin position="67"/>
        <end position="88"/>
    </location>
</feature>
<evidence type="ECO:0000313" key="4">
    <source>
        <dbReference type="Proteomes" id="UP000321046"/>
    </source>
</evidence>